<dbReference type="PANTHER" id="PTHR33186:SF15">
    <property type="entry name" value="OS06G0249850 PROTEIN"/>
    <property type="match status" value="1"/>
</dbReference>
<reference evidence="1 2" key="1">
    <citation type="journal article" date="2019" name="Sci. Rep.">
        <title>A high-quality genome of Eragrostis curvula grass provides insights into Poaceae evolution and supports new strategies to enhance forage quality.</title>
        <authorList>
            <person name="Carballo J."/>
            <person name="Santos B.A.C.M."/>
            <person name="Zappacosta D."/>
            <person name="Garbus I."/>
            <person name="Selva J.P."/>
            <person name="Gallo C.A."/>
            <person name="Diaz A."/>
            <person name="Albertini E."/>
            <person name="Caccamo M."/>
            <person name="Echenique V."/>
        </authorList>
    </citation>
    <scope>NUCLEOTIDE SEQUENCE [LARGE SCALE GENOMIC DNA]</scope>
    <source>
        <strain evidence="2">cv. Victoria</strain>
        <tissue evidence="1">Leaf</tissue>
    </source>
</reference>
<sequence length="269" mass="30354">MDHLRELPLLQRLTWPRLNATVVCSANAGDCDHLDCTSFIVALLGLDRKGMFAYLYSSIADAWSEPTYIPWQWHWHDSHHWRQRRVQRVGNDLYFMVMDPLTILKYNLVTRELTAINPPPPREHSLILLTTLECGGLGCIMVKRFRLHLWSREVGPDDGEMGWVQTRVIDIRTLVPIGHSLTSLRVSNDRGAIYIETDCGVFAMVHIELGKAKLVQGVPGADTVVPYKGFYTPVLEVASTRVDQRELAQAHETTQVASKGLLIDQGGSI</sequence>
<gene>
    <name evidence="1" type="ORF">EJB05_14803</name>
</gene>
<dbReference type="PANTHER" id="PTHR33186">
    <property type="entry name" value="OS10G0136150 PROTEIN-RELATED"/>
    <property type="match status" value="1"/>
</dbReference>
<protein>
    <recommendedName>
        <fullName evidence="3">F-box associated domain-containing protein</fullName>
    </recommendedName>
</protein>
<evidence type="ECO:0000313" key="2">
    <source>
        <dbReference type="Proteomes" id="UP000324897"/>
    </source>
</evidence>
<organism evidence="1 2">
    <name type="scientific">Eragrostis curvula</name>
    <name type="common">weeping love grass</name>
    <dbReference type="NCBI Taxonomy" id="38414"/>
    <lineage>
        <taxon>Eukaryota</taxon>
        <taxon>Viridiplantae</taxon>
        <taxon>Streptophyta</taxon>
        <taxon>Embryophyta</taxon>
        <taxon>Tracheophyta</taxon>
        <taxon>Spermatophyta</taxon>
        <taxon>Magnoliopsida</taxon>
        <taxon>Liliopsida</taxon>
        <taxon>Poales</taxon>
        <taxon>Poaceae</taxon>
        <taxon>PACMAD clade</taxon>
        <taxon>Chloridoideae</taxon>
        <taxon>Eragrostideae</taxon>
        <taxon>Eragrostidinae</taxon>
        <taxon>Eragrostis</taxon>
    </lineage>
</organism>
<dbReference type="AlphaFoldDB" id="A0A5J9VZE6"/>
<evidence type="ECO:0008006" key="3">
    <source>
        <dbReference type="Google" id="ProtNLM"/>
    </source>
</evidence>
<evidence type="ECO:0000313" key="1">
    <source>
        <dbReference type="EMBL" id="TVU41298.1"/>
    </source>
</evidence>
<name>A0A5J9VZE6_9POAL</name>
<dbReference type="Gramene" id="TVU41298">
    <property type="protein sequence ID" value="TVU41298"/>
    <property type="gene ID" value="EJB05_14803"/>
</dbReference>
<accession>A0A5J9VZE6</accession>
<keyword evidence="2" id="KW-1185">Reference proteome</keyword>
<comment type="caution">
    <text evidence="1">The sequence shown here is derived from an EMBL/GenBank/DDBJ whole genome shotgun (WGS) entry which is preliminary data.</text>
</comment>
<dbReference type="Proteomes" id="UP000324897">
    <property type="component" value="Chromosome 4"/>
</dbReference>
<proteinExistence type="predicted"/>
<dbReference type="EMBL" id="RWGY01000007">
    <property type="protein sequence ID" value="TVU41298.1"/>
    <property type="molecule type" value="Genomic_DNA"/>
</dbReference>
<feature type="non-terminal residue" evidence="1">
    <location>
        <position position="1"/>
    </location>
</feature>